<evidence type="ECO:0000313" key="2">
    <source>
        <dbReference type="Proteomes" id="UP001500889"/>
    </source>
</evidence>
<organism evidence="1 2">
    <name type="scientific">Drosophila madeirensis</name>
    <name type="common">Fruit fly</name>
    <dbReference type="NCBI Taxonomy" id="30013"/>
    <lineage>
        <taxon>Eukaryota</taxon>
        <taxon>Metazoa</taxon>
        <taxon>Ecdysozoa</taxon>
        <taxon>Arthropoda</taxon>
        <taxon>Hexapoda</taxon>
        <taxon>Insecta</taxon>
        <taxon>Pterygota</taxon>
        <taxon>Neoptera</taxon>
        <taxon>Endopterygota</taxon>
        <taxon>Diptera</taxon>
        <taxon>Brachycera</taxon>
        <taxon>Muscomorpha</taxon>
        <taxon>Ephydroidea</taxon>
        <taxon>Drosophilidae</taxon>
        <taxon>Drosophila</taxon>
        <taxon>Sophophora</taxon>
    </lineage>
</organism>
<dbReference type="EMBL" id="AP029263">
    <property type="protein sequence ID" value="BFF88737.1"/>
    <property type="molecule type" value="Genomic_DNA"/>
</dbReference>
<dbReference type="Proteomes" id="UP001500889">
    <property type="component" value="Chromosome O"/>
</dbReference>
<name>A0AAU9F6C5_DROMD</name>
<keyword evidence="2" id="KW-1185">Reference proteome</keyword>
<protein>
    <recommendedName>
        <fullName evidence="3">Retrotransposon gag domain-containing protein</fullName>
    </recommendedName>
</protein>
<evidence type="ECO:0008006" key="3">
    <source>
        <dbReference type="Google" id="ProtNLM"/>
    </source>
</evidence>
<sequence length="159" mass="18441">MAQESIANLNIKVQQMMQLLTLKIEADERRDSQVKISASNFEKILSDFDVYSIPVGKWFDIFEHNAEAYELSEKQKYVQARGKMCGAAKLFLESECVSNYEDLKDKLICEFETNTNSADIHQLLRNRKMQKAETFHEYMLSMKKLASVVLKKKLCCDIL</sequence>
<evidence type="ECO:0000313" key="1">
    <source>
        <dbReference type="EMBL" id="BFF88737.1"/>
    </source>
</evidence>
<proteinExistence type="predicted"/>
<gene>
    <name evidence="1" type="ORF">DMAD_07663</name>
</gene>
<dbReference type="AlphaFoldDB" id="A0AAU9F6C5"/>
<reference evidence="1 2" key="1">
    <citation type="submission" date="2024-02" db="EMBL/GenBank/DDBJ databases">
        <title>A chromosome-level genome assembly of Drosophila madeirensis, a fruit fly species endemic to Madeira island.</title>
        <authorList>
            <person name="Tomihara K."/>
            <person name="Llopart A."/>
            <person name="Yamamoto D."/>
        </authorList>
    </citation>
    <scope>NUCLEOTIDE SEQUENCE [LARGE SCALE GENOMIC DNA]</scope>
    <source>
        <strain evidence="1 2">RF1</strain>
    </source>
</reference>
<accession>A0AAU9F6C5</accession>